<evidence type="ECO:0000256" key="1">
    <source>
        <dbReference type="ARBA" id="ARBA00008842"/>
    </source>
</evidence>
<dbReference type="AlphaFoldDB" id="A0A0D2CSA4"/>
<accession>A0A0D2CSA4</accession>
<dbReference type="GO" id="GO:0005829">
    <property type="term" value="C:cytosol"/>
    <property type="evidence" value="ECO:0007669"/>
    <property type="project" value="TreeGrafter"/>
</dbReference>
<dbReference type="EMBL" id="KN847321">
    <property type="protein sequence ID" value="KIW52912.1"/>
    <property type="molecule type" value="Genomic_DNA"/>
</dbReference>
<dbReference type="GO" id="GO:0016020">
    <property type="term" value="C:membrane"/>
    <property type="evidence" value="ECO:0007669"/>
    <property type="project" value="TreeGrafter"/>
</dbReference>
<feature type="region of interest" description="Disordered" evidence="3">
    <location>
        <begin position="434"/>
        <end position="544"/>
    </location>
</feature>
<dbReference type="GO" id="GO:0008142">
    <property type="term" value="F:oxysterol binding"/>
    <property type="evidence" value="ECO:0007669"/>
    <property type="project" value="TreeGrafter"/>
</dbReference>
<feature type="compositionally biased region" description="Basic and acidic residues" evidence="3">
    <location>
        <begin position="315"/>
        <end position="331"/>
    </location>
</feature>
<gene>
    <name evidence="4" type="ORF">PV05_08520</name>
</gene>
<dbReference type="InterPro" id="IPR018494">
    <property type="entry name" value="Oxysterol-bd_CS"/>
</dbReference>
<dbReference type="GeneID" id="25330428"/>
<protein>
    <recommendedName>
        <fullName evidence="6">Oxysterol-binding protein</fullName>
    </recommendedName>
</protein>
<evidence type="ECO:0000313" key="5">
    <source>
        <dbReference type="Proteomes" id="UP000054342"/>
    </source>
</evidence>
<comment type="similarity">
    <text evidence="1 2">Belongs to the OSBP family.</text>
</comment>
<dbReference type="PANTHER" id="PTHR10972">
    <property type="entry name" value="OXYSTEROL-BINDING PROTEIN-RELATED"/>
    <property type="match status" value="1"/>
</dbReference>
<dbReference type="FunFam" id="2.40.160.120:FF:000010">
    <property type="entry name" value="Oxysterol-binding protein homolog 4"/>
    <property type="match status" value="1"/>
</dbReference>
<dbReference type="SUPFAM" id="SSF144000">
    <property type="entry name" value="Oxysterol-binding protein-like"/>
    <property type="match status" value="1"/>
</dbReference>
<organism evidence="4 5">
    <name type="scientific">Exophiala xenobiotica</name>
    <dbReference type="NCBI Taxonomy" id="348802"/>
    <lineage>
        <taxon>Eukaryota</taxon>
        <taxon>Fungi</taxon>
        <taxon>Dikarya</taxon>
        <taxon>Ascomycota</taxon>
        <taxon>Pezizomycotina</taxon>
        <taxon>Eurotiomycetes</taxon>
        <taxon>Chaetothyriomycetidae</taxon>
        <taxon>Chaetothyriales</taxon>
        <taxon>Herpotrichiellaceae</taxon>
        <taxon>Exophiala</taxon>
    </lineage>
</organism>
<dbReference type="Proteomes" id="UP000054342">
    <property type="component" value="Unassembled WGS sequence"/>
</dbReference>
<feature type="region of interest" description="Disordered" evidence="3">
    <location>
        <begin position="381"/>
        <end position="418"/>
    </location>
</feature>
<dbReference type="Gene3D" id="3.30.70.3490">
    <property type="match status" value="1"/>
</dbReference>
<dbReference type="InterPro" id="IPR037239">
    <property type="entry name" value="OSBP_sf"/>
</dbReference>
<dbReference type="Gene3D" id="1.10.287.2720">
    <property type="match status" value="1"/>
</dbReference>
<feature type="region of interest" description="Disordered" evidence="3">
    <location>
        <begin position="308"/>
        <end position="331"/>
    </location>
</feature>
<name>A0A0D2CSA4_9EURO</name>
<feature type="compositionally biased region" description="Basic and acidic residues" evidence="3">
    <location>
        <begin position="525"/>
        <end position="535"/>
    </location>
</feature>
<dbReference type="HOGENOM" id="CLU_012334_0_1_1"/>
<keyword evidence="5" id="KW-1185">Reference proteome</keyword>
<dbReference type="RefSeq" id="XP_013313496.1">
    <property type="nucleotide sequence ID" value="XM_013458042.1"/>
</dbReference>
<evidence type="ECO:0008006" key="6">
    <source>
        <dbReference type="Google" id="ProtNLM"/>
    </source>
</evidence>
<dbReference type="STRING" id="348802.A0A0D2CSA4"/>
<feature type="compositionally biased region" description="Polar residues" evidence="3">
    <location>
        <begin position="438"/>
        <end position="449"/>
    </location>
</feature>
<dbReference type="Pfam" id="PF01237">
    <property type="entry name" value="Oxysterol_BP"/>
    <property type="match status" value="1"/>
</dbReference>
<dbReference type="Gene3D" id="2.40.160.120">
    <property type="match status" value="1"/>
</dbReference>
<evidence type="ECO:0000313" key="4">
    <source>
        <dbReference type="EMBL" id="KIW52912.1"/>
    </source>
</evidence>
<proteinExistence type="inferred from homology"/>
<dbReference type="PANTHER" id="PTHR10972:SF92">
    <property type="entry name" value="OXYSTEROL BINDING PROTEIN"/>
    <property type="match status" value="1"/>
</dbReference>
<dbReference type="GO" id="GO:0120009">
    <property type="term" value="P:intermembrane lipid transfer"/>
    <property type="evidence" value="ECO:0007669"/>
    <property type="project" value="UniProtKB-ARBA"/>
</dbReference>
<reference evidence="4 5" key="1">
    <citation type="submission" date="2015-01" db="EMBL/GenBank/DDBJ databases">
        <title>The Genome Sequence of Exophiala xenobiotica CBS118157.</title>
        <authorList>
            <consortium name="The Broad Institute Genomics Platform"/>
            <person name="Cuomo C."/>
            <person name="de Hoog S."/>
            <person name="Gorbushina A."/>
            <person name="Stielow B."/>
            <person name="Teixiera M."/>
            <person name="Abouelleil A."/>
            <person name="Chapman S.B."/>
            <person name="Priest M."/>
            <person name="Young S.K."/>
            <person name="Wortman J."/>
            <person name="Nusbaum C."/>
            <person name="Birren B."/>
        </authorList>
    </citation>
    <scope>NUCLEOTIDE SEQUENCE [LARGE SCALE GENOMIC DNA]</scope>
    <source>
        <strain evidence="4 5">CBS 118157</strain>
    </source>
</reference>
<evidence type="ECO:0000256" key="3">
    <source>
        <dbReference type="SAM" id="MobiDB-lite"/>
    </source>
</evidence>
<dbReference type="PROSITE" id="PS01013">
    <property type="entry name" value="OSBP"/>
    <property type="match status" value="1"/>
</dbReference>
<evidence type="ECO:0000256" key="2">
    <source>
        <dbReference type="RuleBase" id="RU003844"/>
    </source>
</evidence>
<dbReference type="OrthoDB" id="14833at2759"/>
<sequence>MSESSLSDNRSKLKDFIASISVIRGDLSNITAPPFVLDTKSTVELPAFWAERPSVFVAPAASEDPAERALLVLRWFISALRNQQYAGRSPDAGVKKPLNAFLGEIFLARWEDEAGTTRLVSEQVSHHPPVTACRVWNEEHGVSAEGYTRQEITFSGNVNIQQIGHATLHLASHNETYLIPLPNVKVKGILTGGPYPELQGTYHIPSTNGYMSTIEFGSKGLFSSSDKKHSFEAKVYREGEADMPLYTVSGNWDGVFVTRDVSKDVQIEKYDVQTAKTTPLTTEPIEEQDPWESRLAWRGVREALERGDMQGAADAKSKLENGQREMHSADKDGKNWNRLFYTAGQRDEIAEALARKIGQSFDPTDTVAAWTFRLRDWQDGKFRKPYHGGLRPDNTRDSSATGKEETDSTGTTDAGHTPVAVGAGVESLRHIRAKQHSSLHQAVTISENGDTPEPPSAREAKRDTIPATAAEKSEPDMGEVHSGVAGMSMKDMSRKTKPDTIPSTAAEKSEPDMGEVDSGVAGMNAKEKAQVEDFIRSQYSTSGR</sequence>
<dbReference type="InterPro" id="IPR000648">
    <property type="entry name" value="Oxysterol-bd"/>
</dbReference>